<dbReference type="InterPro" id="IPR046373">
    <property type="entry name" value="Acyl-CoA_Oxase/DH_mid-dom_sf"/>
</dbReference>
<dbReference type="InterPro" id="IPR009075">
    <property type="entry name" value="AcylCo_DH/oxidase_C"/>
</dbReference>
<evidence type="ECO:0000259" key="9">
    <source>
        <dbReference type="Pfam" id="PF02771"/>
    </source>
</evidence>
<dbReference type="PANTHER" id="PTHR43884">
    <property type="entry name" value="ACYL-COA DEHYDROGENASE"/>
    <property type="match status" value="1"/>
</dbReference>
<evidence type="ECO:0000256" key="2">
    <source>
        <dbReference type="ARBA" id="ARBA00009347"/>
    </source>
</evidence>
<dbReference type="RefSeq" id="WP_189681566.1">
    <property type="nucleotide sequence ID" value="NZ_BNCJ01000013.1"/>
</dbReference>
<dbReference type="Gene3D" id="1.20.140.10">
    <property type="entry name" value="Butyryl-CoA Dehydrogenase, subunit A, domain 3"/>
    <property type="match status" value="1"/>
</dbReference>
<dbReference type="InterPro" id="IPR013786">
    <property type="entry name" value="AcylCoA_DH/ox_N"/>
</dbReference>
<evidence type="ECO:0000256" key="3">
    <source>
        <dbReference type="ARBA" id="ARBA00022630"/>
    </source>
</evidence>
<reference evidence="10" key="1">
    <citation type="journal article" date="2014" name="Int. J. Syst. Evol. Microbiol.">
        <title>Complete genome sequence of Corynebacterium casei LMG S-19264T (=DSM 44701T), isolated from a smear-ripened cheese.</title>
        <authorList>
            <consortium name="US DOE Joint Genome Institute (JGI-PGF)"/>
            <person name="Walter F."/>
            <person name="Albersmeier A."/>
            <person name="Kalinowski J."/>
            <person name="Ruckert C."/>
        </authorList>
    </citation>
    <scope>NUCLEOTIDE SEQUENCE</scope>
    <source>
        <strain evidence="10">KCTC 42650</strain>
    </source>
</reference>
<evidence type="ECO:0000256" key="4">
    <source>
        <dbReference type="ARBA" id="ARBA00022827"/>
    </source>
</evidence>
<dbReference type="AlphaFoldDB" id="A0A8J3H0Y7"/>
<dbReference type="InterPro" id="IPR006091">
    <property type="entry name" value="Acyl-CoA_Oxase/DH_mid-dom"/>
</dbReference>
<evidence type="ECO:0000313" key="10">
    <source>
        <dbReference type="EMBL" id="GHF61956.1"/>
    </source>
</evidence>
<dbReference type="Proteomes" id="UP000626220">
    <property type="component" value="Unassembled WGS sequence"/>
</dbReference>
<evidence type="ECO:0000313" key="11">
    <source>
        <dbReference type="Proteomes" id="UP000626220"/>
    </source>
</evidence>
<evidence type="ECO:0000256" key="5">
    <source>
        <dbReference type="ARBA" id="ARBA00023002"/>
    </source>
</evidence>
<dbReference type="InterPro" id="IPR036250">
    <property type="entry name" value="AcylCo_DH-like_C"/>
</dbReference>
<proteinExistence type="inferred from homology"/>
<dbReference type="Gene3D" id="2.40.110.10">
    <property type="entry name" value="Butyryl-CoA Dehydrogenase, subunit A, domain 2"/>
    <property type="match status" value="1"/>
</dbReference>
<accession>A0A8J3H0Y7</accession>
<name>A0A8J3H0Y7_9RHOB</name>
<keyword evidence="4 6" id="KW-0274">FAD</keyword>
<evidence type="ECO:0000256" key="1">
    <source>
        <dbReference type="ARBA" id="ARBA00001974"/>
    </source>
</evidence>
<evidence type="ECO:0000259" key="7">
    <source>
        <dbReference type="Pfam" id="PF00441"/>
    </source>
</evidence>
<dbReference type="Pfam" id="PF00441">
    <property type="entry name" value="Acyl-CoA_dh_1"/>
    <property type="match status" value="1"/>
</dbReference>
<gene>
    <name evidence="10" type="ORF">GCM10017056_36630</name>
</gene>
<feature type="domain" description="Acyl-CoA oxidase/dehydrogenase middle" evidence="8">
    <location>
        <begin position="116"/>
        <end position="201"/>
    </location>
</feature>
<dbReference type="GO" id="GO:0003995">
    <property type="term" value="F:acyl-CoA dehydrogenase activity"/>
    <property type="evidence" value="ECO:0007669"/>
    <property type="project" value="TreeGrafter"/>
</dbReference>
<sequence>MNFDLSEEQVMLGRSVAAYLEKHWDQDRLSNGGTAARRALWQGIAADLGLLSVMVPEGLGGMGGGMIDAMVVAQELGRHLALDSFVPTAVYAGTLFKTADATQALESVGTGKMIVALAHTEPGQLSGARKVGTRVENGQLTGTKIMVAGAPLATHFIVSAQEDEQQTFSLFLLSADTTGITRSDFTMIDGQPASELRFEDVAVGAETRLGAIGAGADLHLHAADMATIAHTAEAVGMMETLIRTTAAYITGRQQFGQPLSAFQALQHRMADMVLYLEDARSLLYMALLTDPADTRAFERAVTGMKVKAAEALRFVSQQAVQLHGGMGITSELMVGHFFKRAMTVNENYGGPGFYRKRYEASLD</sequence>
<keyword evidence="3 6" id="KW-0285">Flavoprotein</keyword>
<dbReference type="InterPro" id="IPR037069">
    <property type="entry name" value="AcylCoA_DH/ox_N_sf"/>
</dbReference>
<feature type="domain" description="Acyl-CoA dehydrogenase/oxidase N-terminal" evidence="9">
    <location>
        <begin position="6"/>
        <end position="82"/>
    </location>
</feature>
<dbReference type="Gene3D" id="1.10.540.10">
    <property type="entry name" value="Acyl-CoA dehydrogenase/oxidase, N-terminal domain"/>
    <property type="match status" value="1"/>
</dbReference>
<keyword evidence="5 6" id="KW-0560">Oxidoreductase</keyword>
<dbReference type="Pfam" id="PF02771">
    <property type="entry name" value="Acyl-CoA_dh_N"/>
    <property type="match status" value="1"/>
</dbReference>
<dbReference type="SUPFAM" id="SSF47203">
    <property type="entry name" value="Acyl-CoA dehydrogenase C-terminal domain-like"/>
    <property type="match status" value="1"/>
</dbReference>
<protein>
    <submittedName>
        <fullName evidence="10">Acyl-CoA dehydrogenase</fullName>
    </submittedName>
</protein>
<dbReference type="SUPFAM" id="SSF56645">
    <property type="entry name" value="Acyl-CoA dehydrogenase NM domain-like"/>
    <property type="match status" value="1"/>
</dbReference>
<evidence type="ECO:0000256" key="6">
    <source>
        <dbReference type="RuleBase" id="RU362125"/>
    </source>
</evidence>
<reference evidence="10" key="2">
    <citation type="submission" date="2020-09" db="EMBL/GenBank/DDBJ databases">
        <authorList>
            <person name="Sun Q."/>
            <person name="Kim S."/>
        </authorList>
    </citation>
    <scope>NUCLEOTIDE SEQUENCE</scope>
    <source>
        <strain evidence="10">KCTC 42650</strain>
    </source>
</reference>
<comment type="caution">
    <text evidence="10">The sequence shown here is derived from an EMBL/GenBank/DDBJ whole genome shotgun (WGS) entry which is preliminary data.</text>
</comment>
<feature type="domain" description="Acyl-CoA dehydrogenase/oxidase C-terminal" evidence="7">
    <location>
        <begin position="214"/>
        <end position="350"/>
    </location>
</feature>
<dbReference type="Pfam" id="PF02770">
    <property type="entry name" value="Acyl-CoA_dh_M"/>
    <property type="match status" value="1"/>
</dbReference>
<dbReference type="InterPro" id="IPR009100">
    <property type="entry name" value="AcylCoA_DH/oxidase_NM_dom_sf"/>
</dbReference>
<keyword evidence="11" id="KW-1185">Reference proteome</keyword>
<dbReference type="EMBL" id="BNCJ01000013">
    <property type="protein sequence ID" value="GHF61956.1"/>
    <property type="molecule type" value="Genomic_DNA"/>
</dbReference>
<dbReference type="CDD" id="cd00567">
    <property type="entry name" value="ACAD"/>
    <property type="match status" value="1"/>
</dbReference>
<organism evidence="10 11">
    <name type="scientific">Seohaeicola zhoushanensis</name>
    <dbReference type="NCBI Taxonomy" id="1569283"/>
    <lineage>
        <taxon>Bacteria</taxon>
        <taxon>Pseudomonadati</taxon>
        <taxon>Pseudomonadota</taxon>
        <taxon>Alphaproteobacteria</taxon>
        <taxon>Rhodobacterales</taxon>
        <taxon>Roseobacteraceae</taxon>
        <taxon>Seohaeicola</taxon>
    </lineage>
</organism>
<dbReference type="GO" id="GO:0050660">
    <property type="term" value="F:flavin adenine dinucleotide binding"/>
    <property type="evidence" value="ECO:0007669"/>
    <property type="project" value="InterPro"/>
</dbReference>
<comment type="similarity">
    <text evidence="2 6">Belongs to the acyl-CoA dehydrogenase family.</text>
</comment>
<dbReference type="PANTHER" id="PTHR43884:SF20">
    <property type="entry name" value="ACYL-COA DEHYDROGENASE FADE28"/>
    <property type="match status" value="1"/>
</dbReference>
<comment type="cofactor">
    <cofactor evidence="1 6">
        <name>FAD</name>
        <dbReference type="ChEBI" id="CHEBI:57692"/>
    </cofactor>
</comment>
<evidence type="ECO:0000259" key="8">
    <source>
        <dbReference type="Pfam" id="PF02770"/>
    </source>
</evidence>